<dbReference type="OrthoDB" id="9804921at2"/>
<name>A0A0G3WK86_9BACT</name>
<accession>A0A0G3WK86</accession>
<dbReference type="GO" id="GO:0046872">
    <property type="term" value="F:metal ion binding"/>
    <property type="evidence" value="ECO:0007669"/>
    <property type="project" value="UniProtKB-KW"/>
</dbReference>
<comment type="cofactor">
    <cofactor evidence="1">
        <name>Mg(2+)</name>
        <dbReference type="ChEBI" id="CHEBI:18420"/>
    </cofactor>
</comment>
<dbReference type="STRING" id="1408281.Epro_0913"/>
<dbReference type="GO" id="GO:0000917">
    <property type="term" value="P:division septum assembly"/>
    <property type="evidence" value="ECO:0007669"/>
    <property type="project" value="UniProtKB-KW"/>
</dbReference>
<dbReference type="NCBIfam" id="TIGR03598">
    <property type="entry name" value="GTPase_YsxC"/>
    <property type="match status" value="1"/>
</dbReference>
<dbReference type="SUPFAM" id="SSF52540">
    <property type="entry name" value="P-loop containing nucleoside triphosphate hydrolases"/>
    <property type="match status" value="1"/>
</dbReference>
<dbReference type="PATRIC" id="fig|1408281.3.peg.938"/>
<keyword evidence="4" id="KW-0479">Metal-binding</keyword>
<keyword evidence="8 10" id="KW-0717">Septation</keyword>
<evidence type="ECO:0000256" key="7">
    <source>
        <dbReference type="ARBA" id="ARBA00023134"/>
    </source>
</evidence>
<dbReference type="InterPro" id="IPR006073">
    <property type="entry name" value="GTP-bd"/>
</dbReference>
<dbReference type="InterPro" id="IPR027417">
    <property type="entry name" value="P-loop_NTPase"/>
</dbReference>
<dbReference type="InterPro" id="IPR019987">
    <property type="entry name" value="GTP-bd_ribosome_bio_YsxC"/>
</dbReference>
<dbReference type="HAMAP" id="MF_00321">
    <property type="entry name" value="GTPase_EngB"/>
    <property type="match status" value="1"/>
</dbReference>
<feature type="domain" description="EngB-type G" evidence="11">
    <location>
        <begin position="21"/>
        <end position="192"/>
    </location>
</feature>
<evidence type="ECO:0000256" key="5">
    <source>
        <dbReference type="ARBA" id="ARBA00022741"/>
    </source>
</evidence>
<evidence type="ECO:0000256" key="6">
    <source>
        <dbReference type="ARBA" id="ARBA00022842"/>
    </source>
</evidence>
<evidence type="ECO:0000256" key="9">
    <source>
        <dbReference type="ARBA" id="ARBA00023306"/>
    </source>
</evidence>
<keyword evidence="7 10" id="KW-0342">GTP-binding</keyword>
<dbReference type="CDD" id="cd01876">
    <property type="entry name" value="YihA_EngB"/>
    <property type="match status" value="1"/>
</dbReference>
<dbReference type="Proteomes" id="UP000035337">
    <property type="component" value="Chromosome"/>
</dbReference>
<comment type="function">
    <text evidence="10">Necessary for normal cell division and for the maintenance of normal septation.</text>
</comment>
<dbReference type="PANTHER" id="PTHR11649:SF13">
    <property type="entry name" value="ENGB-TYPE G DOMAIN-CONTAINING PROTEIN"/>
    <property type="match status" value="1"/>
</dbReference>
<keyword evidence="5 10" id="KW-0547">Nucleotide-binding</keyword>
<protein>
    <recommendedName>
        <fullName evidence="10">Probable GTP-binding protein EngB</fullName>
    </recommendedName>
</protein>
<evidence type="ECO:0000313" key="12">
    <source>
        <dbReference type="EMBL" id="AKL98292.1"/>
    </source>
</evidence>
<dbReference type="AlphaFoldDB" id="A0A0G3WK86"/>
<dbReference type="GO" id="GO:0005525">
    <property type="term" value="F:GTP binding"/>
    <property type="evidence" value="ECO:0007669"/>
    <property type="project" value="UniProtKB-UniRule"/>
</dbReference>
<proteinExistence type="inferred from homology"/>
<dbReference type="KEGG" id="epo:Epro_0913"/>
<keyword evidence="13" id="KW-1185">Reference proteome</keyword>
<evidence type="ECO:0000256" key="2">
    <source>
        <dbReference type="ARBA" id="ARBA00009638"/>
    </source>
</evidence>
<dbReference type="EMBL" id="CP009498">
    <property type="protein sequence ID" value="AKL98292.1"/>
    <property type="molecule type" value="Genomic_DNA"/>
</dbReference>
<dbReference type="InterPro" id="IPR030393">
    <property type="entry name" value="G_ENGB_dom"/>
</dbReference>
<evidence type="ECO:0000313" key="13">
    <source>
        <dbReference type="Proteomes" id="UP000035337"/>
    </source>
</evidence>
<keyword evidence="3 10" id="KW-0132">Cell division</keyword>
<dbReference type="PROSITE" id="PS51706">
    <property type="entry name" value="G_ENGB"/>
    <property type="match status" value="1"/>
</dbReference>
<dbReference type="RefSeq" id="WP_052570846.1">
    <property type="nucleotide sequence ID" value="NZ_CP009498.1"/>
</dbReference>
<keyword evidence="6" id="KW-0460">Magnesium</keyword>
<organism evidence="12 13">
    <name type="scientific">Endomicrobium proavitum</name>
    <dbReference type="NCBI Taxonomy" id="1408281"/>
    <lineage>
        <taxon>Bacteria</taxon>
        <taxon>Pseudomonadati</taxon>
        <taxon>Elusimicrobiota</taxon>
        <taxon>Endomicrobiia</taxon>
        <taxon>Endomicrobiales</taxon>
        <taxon>Endomicrobiaceae</taxon>
        <taxon>Endomicrobium</taxon>
    </lineage>
</organism>
<dbReference type="Pfam" id="PF01926">
    <property type="entry name" value="MMR_HSR1"/>
    <property type="match status" value="1"/>
</dbReference>
<dbReference type="PANTHER" id="PTHR11649">
    <property type="entry name" value="MSS1/TRME-RELATED GTP-BINDING PROTEIN"/>
    <property type="match status" value="1"/>
</dbReference>
<evidence type="ECO:0000256" key="10">
    <source>
        <dbReference type="HAMAP-Rule" id="MF_00321"/>
    </source>
</evidence>
<evidence type="ECO:0000256" key="1">
    <source>
        <dbReference type="ARBA" id="ARBA00001946"/>
    </source>
</evidence>
<evidence type="ECO:0000256" key="3">
    <source>
        <dbReference type="ARBA" id="ARBA00022618"/>
    </source>
</evidence>
<dbReference type="Gene3D" id="3.40.50.300">
    <property type="entry name" value="P-loop containing nucleotide triphosphate hydrolases"/>
    <property type="match status" value="1"/>
</dbReference>
<evidence type="ECO:0000256" key="4">
    <source>
        <dbReference type="ARBA" id="ARBA00022723"/>
    </source>
</evidence>
<reference evidence="12 13" key="1">
    <citation type="submission" date="2014-09" db="EMBL/GenBank/DDBJ databases">
        <title>Complete genome sequence of Endomicrobium proavitum.</title>
        <authorList>
            <person name="Zheng H."/>
        </authorList>
    </citation>
    <scope>NUCLEOTIDE SEQUENCE [LARGE SCALE GENOMIC DNA]</scope>
    <source>
        <strain evidence="12 13">Rsa215</strain>
    </source>
</reference>
<evidence type="ECO:0000256" key="8">
    <source>
        <dbReference type="ARBA" id="ARBA00023210"/>
    </source>
</evidence>
<comment type="similarity">
    <text evidence="2 10">Belongs to the TRAFAC class TrmE-Era-EngA-EngB-Septin-like GTPase superfamily. EngB GTPase family.</text>
</comment>
<keyword evidence="9 10" id="KW-0131">Cell cycle</keyword>
<gene>
    <name evidence="10 12" type="primary">engB</name>
    <name evidence="12" type="ORF">Epro_0913</name>
</gene>
<evidence type="ECO:0000259" key="11">
    <source>
        <dbReference type="PROSITE" id="PS51706"/>
    </source>
</evidence>
<sequence>MVLEKTEFFRAVTDVKTLPQSVAEVIFSGRSNVGKSSVINALCGRKNLARTSKTPGRTRSVNVYSVVMRKWIIDLPGYGFARVSPAEKELWKQMIEECIIERESKKTVYIIIDALVGPTELDLNMADWLKDYNVDYKIVANKCDKISQPDLNEIIKKTAEIFEVGQNFVFAVSAKKNTGIDKFRADIVKFLK</sequence>